<accession>A0A6A5VEC8</accession>
<organism evidence="2 3">
    <name type="scientific">Bimuria novae-zelandiae CBS 107.79</name>
    <dbReference type="NCBI Taxonomy" id="1447943"/>
    <lineage>
        <taxon>Eukaryota</taxon>
        <taxon>Fungi</taxon>
        <taxon>Dikarya</taxon>
        <taxon>Ascomycota</taxon>
        <taxon>Pezizomycotina</taxon>
        <taxon>Dothideomycetes</taxon>
        <taxon>Pleosporomycetidae</taxon>
        <taxon>Pleosporales</taxon>
        <taxon>Massarineae</taxon>
        <taxon>Didymosphaeriaceae</taxon>
        <taxon>Bimuria</taxon>
    </lineage>
</organism>
<evidence type="ECO:0000313" key="3">
    <source>
        <dbReference type="Proteomes" id="UP000800036"/>
    </source>
</evidence>
<dbReference type="Proteomes" id="UP000800036">
    <property type="component" value="Unassembled WGS sequence"/>
</dbReference>
<feature type="chain" id="PRO_5025543689" evidence="1">
    <location>
        <begin position="18"/>
        <end position="56"/>
    </location>
</feature>
<reference evidence="2" key="1">
    <citation type="journal article" date="2020" name="Stud. Mycol.">
        <title>101 Dothideomycetes genomes: a test case for predicting lifestyles and emergence of pathogens.</title>
        <authorList>
            <person name="Haridas S."/>
            <person name="Albert R."/>
            <person name="Binder M."/>
            <person name="Bloem J."/>
            <person name="Labutti K."/>
            <person name="Salamov A."/>
            <person name="Andreopoulos B."/>
            <person name="Baker S."/>
            <person name="Barry K."/>
            <person name="Bills G."/>
            <person name="Bluhm B."/>
            <person name="Cannon C."/>
            <person name="Castanera R."/>
            <person name="Culley D."/>
            <person name="Daum C."/>
            <person name="Ezra D."/>
            <person name="Gonzalez J."/>
            <person name="Henrissat B."/>
            <person name="Kuo A."/>
            <person name="Liang C."/>
            <person name="Lipzen A."/>
            <person name="Lutzoni F."/>
            <person name="Magnuson J."/>
            <person name="Mondo S."/>
            <person name="Nolan M."/>
            <person name="Ohm R."/>
            <person name="Pangilinan J."/>
            <person name="Park H.-J."/>
            <person name="Ramirez L."/>
            <person name="Alfaro M."/>
            <person name="Sun H."/>
            <person name="Tritt A."/>
            <person name="Yoshinaga Y."/>
            <person name="Zwiers L.-H."/>
            <person name="Turgeon B."/>
            <person name="Goodwin S."/>
            <person name="Spatafora J."/>
            <person name="Crous P."/>
            <person name="Grigoriev I."/>
        </authorList>
    </citation>
    <scope>NUCLEOTIDE SEQUENCE</scope>
    <source>
        <strain evidence="2">CBS 107.79</strain>
    </source>
</reference>
<keyword evidence="3" id="KW-1185">Reference proteome</keyword>
<protein>
    <submittedName>
        <fullName evidence="2">Uncharacterized protein</fullName>
    </submittedName>
</protein>
<evidence type="ECO:0000313" key="2">
    <source>
        <dbReference type="EMBL" id="KAF1975481.1"/>
    </source>
</evidence>
<feature type="signal peptide" evidence="1">
    <location>
        <begin position="1"/>
        <end position="17"/>
    </location>
</feature>
<dbReference type="OrthoDB" id="4789728at2759"/>
<name>A0A6A5VEC8_9PLEO</name>
<evidence type="ECO:0000256" key="1">
    <source>
        <dbReference type="SAM" id="SignalP"/>
    </source>
</evidence>
<gene>
    <name evidence="2" type="ORF">BU23DRAFT_75284</name>
</gene>
<keyword evidence="1" id="KW-0732">Signal</keyword>
<proteinExistence type="predicted"/>
<dbReference type="EMBL" id="ML976670">
    <property type="protein sequence ID" value="KAF1975481.1"/>
    <property type="molecule type" value="Genomic_DNA"/>
</dbReference>
<sequence length="56" mass="6197">MELTIVIAACLASMTSARSFTLYDENNFGGAGHAENRGDDAACYMRVRIRRCIAWP</sequence>
<dbReference type="AlphaFoldDB" id="A0A6A5VEC8"/>